<feature type="transmembrane region" description="Helical" evidence="1">
    <location>
        <begin position="178"/>
        <end position="200"/>
    </location>
</feature>
<dbReference type="Pfam" id="PF01419">
    <property type="entry name" value="Jacalin"/>
    <property type="match status" value="1"/>
</dbReference>
<dbReference type="PROSITE" id="PS50168">
    <property type="entry name" value="DED"/>
    <property type="match status" value="1"/>
</dbReference>
<keyword evidence="1" id="KW-1133">Transmembrane helix</keyword>
<keyword evidence="1" id="KW-0812">Transmembrane</keyword>
<dbReference type="SUPFAM" id="SSF47986">
    <property type="entry name" value="DEATH domain"/>
    <property type="match status" value="1"/>
</dbReference>
<dbReference type="AlphaFoldDB" id="A0A816EJ75"/>
<evidence type="ECO:0000256" key="1">
    <source>
        <dbReference type="SAM" id="Phobius"/>
    </source>
</evidence>
<name>A0A816EJ75_ADIRI</name>
<dbReference type="InterPro" id="IPR011029">
    <property type="entry name" value="DEATH-like_dom_sf"/>
</dbReference>
<reference evidence="4" key="1">
    <citation type="submission" date="2021-02" db="EMBL/GenBank/DDBJ databases">
        <authorList>
            <person name="Nowell W R."/>
        </authorList>
    </citation>
    <scope>NUCLEOTIDE SEQUENCE</scope>
</reference>
<protein>
    <submittedName>
        <fullName evidence="4">Uncharacterized protein</fullName>
    </submittedName>
</protein>
<gene>
    <name evidence="4" type="ORF">XAT740_LOCUS54872</name>
</gene>
<feature type="domain" description="Jacalin-type lectin" evidence="3">
    <location>
        <begin position="238"/>
        <end position="397"/>
    </location>
</feature>
<dbReference type="InterPro" id="IPR001229">
    <property type="entry name" value="Jacalin-like_lectin_dom"/>
</dbReference>
<organism evidence="4 5">
    <name type="scientific">Adineta ricciae</name>
    <name type="common">Rotifer</name>
    <dbReference type="NCBI Taxonomy" id="249248"/>
    <lineage>
        <taxon>Eukaryota</taxon>
        <taxon>Metazoa</taxon>
        <taxon>Spiralia</taxon>
        <taxon>Gnathifera</taxon>
        <taxon>Rotifera</taxon>
        <taxon>Eurotatoria</taxon>
        <taxon>Bdelloidea</taxon>
        <taxon>Adinetida</taxon>
        <taxon>Adinetidae</taxon>
        <taxon>Adineta</taxon>
    </lineage>
</organism>
<dbReference type="InterPro" id="IPR001875">
    <property type="entry name" value="DED_dom"/>
</dbReference>
<dbReference type="SUPFAM" id="SSF51101">
    <property type="entry name" value="Mannose-binding lectins"/>
    <property type="match status" value="1"/>
</dbReference>
<evidence type="ECO:0000259" key="3">
    <source>
        <dbReference type="PROSITE" id="PS51752"/>
    </source>
</evidence>
<sequence length="404" mass="47459">MDNQQFRSILLKLQDRLSDNDRQRLHFFLGNDIPRRIRDNPTLPGTLNLLECLFDQDKISEQDFTFLINAFKEIQCIDAVKLLRDYKRKMQTNCCNQSTLTSIMPPLNEEVIQDQEDDNSAAYNLLQQINAYGSFNKIINSSNTNINPVTITVDNQKILSIKPGKNRSLYLSLKANKYLYFIVLLLMIIFGLLLFITYFLRIKKNDSLDFREHYDKLLEEQKTKDEMIRINERKNSVVFPGQIFGYSIERAFDDSFRSDFTSLPYLNGLYVRDNEDSLESYQFFYLSSRDQENVIESEVHGNQTKNFKRKFFFTKNERIIRVQGRLVRKNLVSHNGTSRSISIITGLEFVSHKHRMSPSYGGELGEVFSEEYDGYMLGYIRGRSAQYVEQVQFVWYRTVELDSD</sequence>
<comment type="caution">
    <text evidence="4">The sequence shown here is derived from an EMBL/GenBank/DDBJ whole genome shotgun (WGS) entry which is preliminary data.</text>
</comment>
<dbReference type="PROSITE" id="PS51752">
    <property type="entry name" value="JACALIN_LECTIN"/>
    <property type="match status" value="1"/>
</dbReference>
<keyword evidence="5" id="KW-1185">Reference proteome</keyword>
<evidence type="ECO:0000313" key="4">
    <source>
        <dbReference type="EMBL" id="CAF1650491.1"/>
    </source>
</evidence>
<evidence type="ECO:0000313" key="5">
    <source>
        <dbReference type="Proteomes" id="UP000663828"/>
    </source>
</evidence>
<dbReference type="Proteomes" id="UP000663828">
    <property type="component" value="Unassembled WGS sequence"/>
</dbReference>
<dbReference type="Gene3D" id="2.100.10.30">
    <property type="entry name" value="Jacalin-like lectin domain"/>
    <property type="match status" value="1"/>
</dbReference>
<evidence type="ECO:0000259" key="2">
    <source>
        <dbReference type="PROSITE" id="PS50168"/>
    </source>
</evidence>
<keyword evidence="1" id="KW-0472">Membrane</keyword>
<feature type="domain" description="DED" evidence="2">
    <location>
        <begin position="5"/>
        <end position="85"/>
    </location>
</feature>
<dbReference type="Gene3D" id="1.10.533.10">
    <property type="entry name" value="Death Domain, Fas"/>
    <property type="match status" value="1"/>
</dbReference>
<dbReference type="EMBL" id="CAJNOR010010027">
    <property type="protein sequence ID" value="CAF1650491.1"/>
    <property type="molecule type" value="Genomic_DNA"/>
</dbReference>
<dbReference type="GO" id="GO:0042981">
    <property type="term" value="P:regulation of apoptotic process"/>
    <property type="evidence" value="ECO:0007669"/>
    <property type="project" value="InterPro"/>
</dbReference>
<dbReference type="InterPro" id="IPR036404">
    <property type="entry name" value="Jacalin-like_lectin_dom_sf"/>
</dbReference>
<accession>A0A816EJ75</accession>
<proteinExistence type="predicted"/>